<keyword evidence="4 5" id="KW-0472">Membrane</keyword>
<comment type="catalytic activity">
    <reaction evidence="5">
        <text>a quinone + NADH + 5 H(+)(in) = a quinol + NAD(+) + 4 H(+)(out)</text>
        <dbReference type="Rhea" id="RHEA:57888"/>
        <dbReference type="ChEBI" id="CHEBI:15378"/>
        <dbReference type="ChEBI" id="CHEBI:24646"/>
        <dbReference type="ChEBI" id="CHEBI:57540"/>
        <dbReference type="ChEBI" id="CHEBI:57945"/>
        <dbReference type="ChEBI" id="CHEBI:132124"/>
    </reaction>
</comment>
<comment type="subcellular location">
    <subcellularLocation>
        <location evidence="5 6">Cell membrane</location>
        <topology evidence="5 6">Multi-pass membrane protein</topology>
    </subcellularLocation>
    <subcellularLocation>
        <location evidence="1">Membrane</location>
        <topology evidence="1">Multi-pass membrane protein</topology>
    </subcellularLocation>
</comment>
<feature type="transmembrane region" description="Helical" evidence="5">
    <location>
        <begin position="296"/>
        <end position="318"/>
    </location>
</feature>
<dbReference type="GO" id="GO:0048038">
    <property type="term" value="F:quinone binding"/>
    <property type="evidence" value="ECO:0007669"/>
    <property type="project" value="UniProtKB-KW"/>
</dbReference>
<feature type="transmembrane region" description="Helical" evidence="5">
    <location>
        <begin position="132"/>
        <end position="152"/>
    </location>
</feature>
<name>A0A1H4C9N8_XYLRU</name>
<feature type="transmembrane region" description="Helical" evidence="5">
    <location>
        <begin position="98"/>
        <end position="120"/>
    </location>
</feature>
<dbReference type="HAMAP" id="MF_01350">
    <property type="entry name" value="NDH1_NuoH"/>
    <property type="match status" value="1"/>
</dbReference>
<dbReference type="AlphaFoldDB" id="A0A1H4C9N8"/>
<dbReference type="OrthoDB" id="9803734at2"/>
<dbReference type="GO" id="GO:0005886">
    <property type="term" value="C:plasma membrane"/>
    <property type="evidence" value="ECO:0007669"/>
    <property type="project" value="UniProtKB-SubCell"/>
</dbReference>
<dbReference type="Pfam" id="PF00146">
    <property type="entry name" value="NADHdh"/>
    <property type="match status" value="1"/>
</dbReference>
<dbReference type="PANTHER" id="PTHR11432:SF3">
    <property type="entry name" value="NADH-UBIQUINONE OXIDOREDUCTASE CHAIN 1"/>
    <property type="match status" value="1"/>
</dbReference>
<evidence type="ECO:0000256" key="3">
    <source>
        <dbReference type="ARBA" id="ARBA00022989"/>
    </source>
</evidence>
<evidence type="ECO:0000256" key="1">
    <source>
        <dbReference type="ARBA" id="ARBA00004141"/>
    </source>
</evidence>
<keyword evidence="5" id="KW-1278">Translocase</keyword>
<evidence type="ECO:0000256" key="4">
    <source>
        <dbReference type="ARBA" id="ARBA00023136"/>
    </source>
</evidence>
<evidence type="ECO:0000256" key="6">
    <source>
        <dbReference type="RuleBase" id="RU000471"/>
    </source>
</evidence>
<sequence>MFDFSIFTTWFDALLRDTLGLGDFWSILIECVLVGAGILAGYALIAMLMIMMERWVCAYFQCRLGPTRVGFHGTLQIFADVLKMLVKEIFFVDRADKLLYAVAPLLVIIASVGTFSFLPWNNGAHVLDFNVGIFLVTAISSIGVVGIFLAGWGSNNKYSVVSAMRAAVQMISYEMSLCLCLITAVILTGTMQMSGIVEAQTGAFKWLIFQGHIPAIIAFVVFLIAGNAEANRGPFDMAEAESELTAGHHTEYSGMGFGFFYLAEFLNLFIIAGLASAVFLGGWAPINIGVDAFDTVMNYIPGIVWFFGKTLLVVWLLMWVKWTFPRLRIDQILKLEWKYLMPLGLINLVIMTVVVALGLYIK</sequence>
<dbReference type="Proteomes" id="UP000182257">
    <property type="component" value="Unassembled WGS sequence"/>
</dbReference>
<evidence type="ECO:0000313" key="8">
    <source>
        <dbReference type="Proteomes" id="UP000182257"/>
    </source>
</evidence>
<dbReference type="GO" id="GO:0016655">
    <property type="term" value="F:oxidoreductase activity, acting on NAD(P)H, quinone or similar compound as acceptor"/>
    <property type="evidence" value="ECO:0007669"/>
    <property type="project" value="UniProtKB-UniRule"/>
</dbReference>
<comment type="similarity">
    <text evidence="5 6">Belongs to the complex I subunit 1 family.</text>
</comment>
<dbReference type="InterPro" id="IPR001694">
    <property type="entry name" value="NADH_UbQ_OxRdtase_su1/FPO"/>
</dbReference>
<dbReference type="GO" id="GO:0003954">
    <property type="term" value="F:NADH dehydrogenase activity"/>
    <property type="evidence" value="ECO:0007669"/>
    <property type="project" value="TreeGrafter"/>
</dbReference>
<dbReference type="RefSeq" id="WP_028903147.1">
    <property type="nucleotide sequence ID" value="NZ_FNRF01000003.1"/>
</dbReference>
<dbReference type="NCBIfam" id="NF004741">
    <property type="entry name" value="PRK06076.1-2"/>
    <property type="match status" value="1"/>
</dbReference>
<comment type="subunit">
    <text evidence="5">NDH-1 is composed of 14 different subunits. Subunits NuoA, H, J, K, L, M, N constitute the membrane sector of the complex.</text>
</comment>
<feature type="transmembrane region" description="Helical" evidence="5">
    <location>
        <begin position="339"/>
        <end position="361"/>
    </location>
</feature>
<protein>
    <recommendedName>
        <fullName evidence="5">NADH-quinone oxidoreductase subunit H</fullName>
        <ecNumber evidence="5">7.1.1.-</ecNumber>
    </recommendedName>
    <alternativeName>
        <fullName evidence="5">NADH dehydrogenase I subunit H</fullName>
    </alternativeName>
    <alternativeName>
        <fullName evidence="5">NDH-1 subunit H</fullName>
    </alternativeName>
</protein>
<dbReference type="PANTHER" id="PTHR11432">
    <property type="entry name" value="NADH DEHYDROGENASE SUBUNIT 1"/>
    <property type="match status" value="1"/>
</dbReference>
<feature type="transmembrane region" description="Helical" evidence="5">
    <location>
        <begin position="24"/>
        <end position="45"/>
    </location>
</feature>
<reference evidence="7 8" key="1">
    <citation type="submission" date="2016-10" db="EMBL/GenBank/DDBJ databases">
        <authorList>
            <person name="de Groot N.N."/>
        </authorList>
    </citation>
    <scope>NUCLEOTIDE SEQUENCE [LARGE SCALE GENOMIC DNA]</scope>
    <source>
        <strain evidence="7 8">D31d</strain>
    </source>
</reference>
<proteinExistence type="inferred from homology"/>
<keyword evidence="5 6" id="KW-0520">NAD</keyword>
<keyword evidence="3 5" id="KW-1133">Transmembrane helix</keyword>
<dbReference type="EC" id="7.1.1.-" evidence="5"/>
<evidence type="ECO:0000313" key="7">
    <source>
        <dbReference type="EMBL" id="SEA57076.1"/>
    </source>
</evidence>
<organism evidence="7 8">
    <name type="scientific">Xylanibacter ruminicola</name>
    <name type="common">Prevotella ruminicola</name>
    <dbReference type="NCBI Taxonomy" id="839"/>
    <lineage>
        <taxon>Bacteria</taxon>
        <taxon>Pseudomonadati</taxon>
        <taxon>Bacteroidota</taxon>
        <taxon>Bacteroidia</taxon>
        <taxon>Bacteroidales</taxon>
        <taxon>Prevotellaceae</taxon>
        <taxon>Xylanibacter</taxon>
    </lineage>
</organism>
<feature type="transmembrane region" description="Helical" evidence="5">
    <location>
        <begin position="259"/>
        <end position="284"/>
    </location>
</feature>
<dbReference type="GO" id="GO:0009060">
    <property type="term" value="P:aerobic respiration"/>
    <property type="evidence" value="ECO:0007669"/>
    <property type="project" value="TreeGrafter"/>
</dbReference>
<evidence type="ECO:0000256" key="2">
    <source>
        <dbReference type="ARBA" id="ARBA00022692"/>
    </source>
</evidence>
<keyword evidence="2 5" id="KW-0812">Transmembrane</keyword>
<accession>A0A1H4C9N8</accession>
<keyword evidence="5" id="KW-0874">Quinone</keyword>
<keyword evidence="5" id="KW-1003">Cell membrane</keyword>
<comment type="function">
    <text evidence="5">NDH-1 shuttles electrons from NADH, via FMN and iron-sulfur (Fe-S) centers, to quinones in the respiratory chain. The immediate electron acceptor for the enzyme in this species is believed to be ubiquinone. Couples the redox reaction to proton translocation (for every two electrons transferred, four hydrogen ions are translocated across the cytoplasmic membrane), and thus conserves the redox energy in a proton gradient. This subunit may bind ubiquinone.</text>
</comment>
<feature type="transmembrane region" description="Helical" evidence="5">
    <location>
        <begin position="203"/>
        <end position="225"/>
    </location>
</feature>
<gene>
    <name evidence="5" type="primary">nuoH</name>
    <name evidence="7" type="ORF">SAMN05216462_1846</name>
</gene>
<feature type="transmembrane region" description="Helical" evidence="5">
    <location>
        <begin position="173"/>
        <end position="191"/>
    </location>
</feature>
<evidence type="ECO:0000256" key="5">
    <source>
        <dbReference type="HAMAP-Rule" id="MF_01350"/>
    </source>
</evidence>
<keyword evidence="5" id="KW-0830">Ubiquinone</keyword>
<dbReference type="InterPro" id="IPR018086">
    <property type="entry name" value="NADH_UbQ_OxRdtase_su1_CS"/>
</dbReference>
<dbReference type="PROSITE" id="PS00668">
    <property type="entry name" value="COMPLEX1_ND1_2"/>
    <property type="match status" value="1"/>
</dbReference>
<dbReference type="EMBL" id="FNRF01000003">
    <property type="protein sequence ID" value="SEA57076.1"/>
    <property type="molecule type" value="Genomic_DNA"/>
</dbReference>